<reference evidence="1 2" key="1">
    <citation type="journal article" date="2015" name="Mol. Plant Microbe Interact.">
        <title>Comparative Genomic Analysis of Pseudomonas chlororaphis PCL1606 Reveals New Insight into Antifungal Compounds Involved in Biocontrol.</title>
        <authorList>
            <person name="Calderon C.E."/>
            <person name="Ramos C."/>
            <person name="de Vicente A."/>
            <person name="Cazorla F.M."/>
        </authorList>
    </citation>
    <scope>NUCLEOTIDE SEQUENCE [LARGE SCALE GENOMIC DNA]</scope>
    <source>
        <strain evidence="1 2">PCL1606</strain>
    </source>
</reference>
<name>A0A0D5XUY4_9PSED</name>
<protein>
    <submittedName>
        <fullName evidence="1">Uncharacterized protein</fullName>
    </submittedName>
</protein>
<sequence>MNLSSLIKGTLLVLILFGLMACVLPSRTPLPRLGAGGSLSWFLIGQDVGRTGADHVPPAF</sequence>
<dbReference type="OrthoDB" id="7023987at2"/>
<gene>
    <name evidence="1" type="ORF">PCL1606_11600</name>
</gene>
<dbReference type="AlphaFoldDB" id="A0A0D5XUY4"/>
<accession>A0A0D5XUY4</accession>
<proteinExistence type="predicted"/>
<dbReference type="PATRIC" id="fig|587753.10.peg.1153"/>
<evidence type="ECO:0000313" key="1">
    <source>
        <dbReference type="EMBL" id="AKA22615.1"/>
    </source>
</evidence>
<dbReference type="KEGG" id="pcz:PCL1606_11600"/>
<organism evidence="1 2">
    <name type="scientific">Pseudomonas chlororaphis</name>
    <dbReference type="NCBI Taxonomy" id="587753"/>
    <lineage>
        <taxon>Bacteria</taxon>
        <taxon>Pseudomonadati</taxon>
        <taxon>Pseudomonadota</taxon>
        <taxon>Gammaproteobacteria</taxon>
        <taxon>Pseudomonadales</taxon>
        <taxon>Pseudomonadaceae</taxon>
        <taxon>Pseudomonas</taxon>
    </lineage>
</organism>
<dbReference type="Proteomes" id="UP000032748">
    <property type="component" value="Chromosome"/>
</dbReference>
<dbReference type="EMBL" id="CP011110">
    <property type="protein sequence ID" value="AKA22615.1"/>
    <property type="molecule type" value="Genomic_DNA"/>
</dbReference>
<evidence type="ECO:0000313" key="2">
    <source>
        <dbReference type="Proteomes" id="UP000032748"/>
    </source>
</evidence>